<comment type="caution">
    <text evidence="2">The sequence shown here is derived from an EMBL/GenBank/DDBJ whole genome shotgun (WGS) entry which is preliminary data.</text>
</comment>
<keyword evidence="1" id="KW-0732">Signal</keyword>
<reference evidence="2" key="1">
    <citation type="submission" date="2021-09" db="EMBL/GenBank/DDBJ databases">
        <authorList>
            <consortium name="AG Swart"/>
            <person name="Singh M."/>
            <person name="Singh A."/>
            <person name="Seah K."/>
            <person name="Emmerich C."/>
        </authorList>
    </citation>
    <scope>NUCLEOTIDE SEQUENCE</scope>
    <source>
        <strain evidence="2">ATCC30299</strain>
    </source>
</reference>
<sequence>MSISLAITTPSVLVASVLSSLTSTMMPRQLLKKQMGPSSKAARLKLFLLAKAGKDLMKWGEEIDGEEEGPAPQGTGEDLEGKLHIAALLQGTAGETDQSQVQGNSNIQVFKSTF</sequence>
<evidence type="ECO:0000256" key="1">
    <source>
        <dbReference type="SAM" id="SignalP"/>
    </source>
</evidence>
<protein>
    <submittedName>
        <fullName evidence="2">Uncharacterized protein</fullName>
    </submittedName>
</protein>
<organism evidence="2 3">
    <name type="scientific">Blepharisma stoltei</name>
    <dbReference type="NCBI Taxonomy" id="1481888"/>
    <lineage>
        <taxon>Eukaryota</taxon>
        <taxon>Sar</taxon>
        <taxon>Alveolata</taxon>
        <taxon>Ciliophora</taxon>
        <taxon>Postciliodesmatophora</taxon>
        <taxon>Heterotrichea</taxon>
        <taxon>Heterotrichida</taxon>
        <taxon>Blepharismidae</taxon>
        <taxon>Blepharisma</taxon>
    </lineage>
</organism>
<name>A0AAU9JWL8_9CILI</name>
<dbReference type="Proteomes" id="UP001162131">
    <property type="component" value="Unassembled WGS sequence"/>
</dbReference>
<evidence type="ECO:0000313" key="2">
    <source>
        <dbReference type="EMBL" id="CAG9328927.1"/>
    </source>
</evidence>
<feature type="chain" id="PRO_5043314162" evidence="1">
    <location>
        <begin position="20"/>
        <end position="114"/>
    </location>
</feature>
<feature type="signal peptide" evidence="1">
    <location>
        <begin position="1"/>
        <end position="19"/>
    </location>
</feature>
<proteinExistence type="predicted"/>
<dbReference type="EMBL" id="CAJZBQ010000046">
    <property type="protein sequence ID" value="CAG9328927.1"/>
    <property type="molecule type" value="Genomic_DNA"/>
</dbReference>
<evidence type="ECO:0000313" key="3">
    <source>
        <dbReference type="Proteomes" id="UP001162131"/>
    </source>
</evidence>
<keyword evidence="3" id="KW-1185">Reference proteome</keyword>
<dbReference type="AlphaFoldDB" id="A0AAU9JWL8"/>
<accession>A0AAU9JWL8</accession>
<gene>
    <name evidence="2" type="ORF">BSTOLATCC_MIC46908</name>
</gene>